<keyword evidence="3" id="KW-1185">Reference proteome</keyword>
<dbReference type="Proteomes" id="UP000738325">
    <property type="component" value="Unassembled WGS sequence"/>
</dbReference>
<feature type="region of interest" description="Disordered" evidence="1">
    <location>
        <begin position="1"/>
        <end position="23"/>
    </location>
</feature>
<protein>
    <submittedName>
        <fullName evidence="2">Uncharacterized protein</fullName>
    </submittedName>
</protein>
<organism evidence="2 3">
    <name type="scientific">Dissophora globulifera</name>
    <dbReference type="NCBI Taxonomy" id="979702"/>
    <lineage>
        <taxon>Eukaryota</taxon>
        <taxon>Fungi</taxon>
        <taxon>Fungi incertae sedis</taxon>
        <taxon>Mucoromycota</taxon>
        <taxon>Mortierellomycotina</taxon>
        <taxon>Mortierellomycetes</taxon>
        <taxon>Mortierellales</taxon>
        <taxon>Mortierellaceae</taxon>
        <taxon>Dissophora</taxon>
    </lineage>
</organism>
<gene>
    <name evidence="2" type="ORF">BGZ99_009783</name>
</gene>
<dbReference type="OrthoDB" id="2439136at2759"/>
<evidence type="ECO:0000256" key="1">
    <source>
        <dbReference type="SAM" id="MobiDB-lite"/>
    </source>
</evidence>
<dbReference type="EMBL" id="JAAAIP010000857">
    <property type="protein sequence ID" value="KAG0311997.1"/>
    <property type="molecule type" value="Genomic_DNA"/>
</dbReference>
<evidence type="ECO:0000313" key="2">
    <source>
        <dbReference type="EMBL" id="KAG0311997.1"/>
    </source>
</evidence>
<sequence>MGLGELQKSPDNHNHTATQELLETPPLDQVWETLQEVIMPAGIATLSCVKSGGAQNPKSEAGLQAKTNGLGGKTVYGLGIAAGCYKSL</sequence>
<proteinExistence type="predicted"/>
<evidence type="ECO:0000313" key="3">
    <source>
        <dbReference type="Proteomes" id="UP000738325"/>
    </source>
</evidence>
<reference evidence="2" key="1">
    <citation type="journal article" date="2020" name="Fungal Divers.">
        <title>Resolving the Mortierellaceae phylogeny through synthesis of multi-gene phylogenetics and phylogenomics.</title>
        <authorList>
            <person name="Vandepol N."/>
            <person name="Liber J."/>
            <person name="Desiro A."/>
            <person name="Na H."/>
            <person name="Kennedy M."/>
            <person name="Barry K."/>
            <person name="Grigoriev I.V."/>
            <person name="Miller A.N."/>
            <person name="O'Donnell K."/>
            <person name="Stajich J.E."/>
            <person name="Bonito G."/>
        </authorList>
    </citation>
    <scope>NUCLEOTIDE SEQUENCE</scope>
    <source>
        <strain evidence="2">REB-010B</strain>
    </source>
</reference>
<comment type="caution">
    <text evidence="2">The sequence shown here is derived from an EMBL/GenBank/DDBJ whole genome shotgun (WGS) entry which is preliminary data.</text>
</comment>
<dbReference type="AlphaFoldDB" id="A0A9P6ULS5"/>
<accession>A0A9P6ULS5</accession>
<name>A0A9P6ULS5_9FUNG</name>